<dbReference type="InterPro" id="IPR000407">
    <property type="entry name" value="GDA1_CD39_NTPase"/>
</dbReference>
<dbReference type="PANTHER" id="PTHR11782:SF48">
    <property type="entry name" value="APYRASE 2-RELATED"/>
    <property type="match status" value="1"/>
</dbReference>
<gene>
    <name evidence="3" type="ORF">ZEAMMB73_Zm00001d050717</name>
</gene>
<accession>A0A1D6Q307</accession>
<evidence type="ECO:0000256" key="2">
    <source>
        <dbReference type="ARBA" id="ARBA00022801"/>
    </source>
</evidence>
<dbReference type="InParanoid" id="A0A1D6Q307"/>
<dbReference type="PaxDb" id="4577-GRMZM2G106618_P01"/>
<name>A0A1D6Q307_MAIZE</name>
<dbReference type="GO" id="GO:0016787">
    <property type="term" value="F:hydrolase activity"/>
    <property type="evidence" value="ECO:0007669"/>
    <property type="project" value="UniProtKB-KW"/>
</dbReference>
<dbReference type="PANTHER" id="PTHR11782">
    <property type="entry name" value="ADENOSINE/GUANOSINE DIPHOSPHATASE"/>
    <property type="match status" value="1"/>
</dbReference>
<reference evidence="3" key="1">
    <citation type="submission" date="2015-12" db="EMBL/GenBank/DDBJ databases">
        <title>Update maize B73 reference genome by single molecule sequencing technologies.</title>
        <authorList>
            <consortium name="Maize Genome Sequencing Project"/>
            <person name="Ware D."/>
        </authorList>
    </citation>
    <scope>NUCLEOTIDE SEQUENCE</scope>
    <source>
        <tissue evidence="3">Seedling</tissue>
    </source>
</reference>
<dbReference type="AlphaFoldDB" id="A0A1D6Q307"/>
<dbReference type="Gene3D" id="3.30.420.40">
    <property type="match status" value="1"/>
</dbReference>
<dbReference type="Pfam" id="PF01150">
    <property type="entry name" value="GDA1_CD39"/>
    <property type="match status" value="1"/>
</dbReference>
<dbReference type="ExpressionAtlas" id="A0A1D6Q307">
    <property type="expression patterns" value="baseline"/>
</dbReference>
<comment type="similarity">
    <text evidence="1">Belongs to the GDA1/CD39 NTPase family.</text>
</comment>
<keyword evidence="2" id="KW-0378">Hydrolase</keyword>
<evidence type="ECO:0000313" key="3">
    <source>
        <dbReference type="EMBL" id="AQK52963.1"/>
    </source>
</evidence>
<organism evidence="3">
    <name type="scientific">Zea mays</name>
    <name type="common">Maize</name>
    <dbReference type="NCBI Taxonomy" id="4577"/>
    <lineage>
        <taxon>Eukaryota</taxon>
        <taxon>Viridiplantae</taxon>
        <taxon>Streptophyta</taxon>
        <taxon>Embryophyta</taxon>
        <taxon>Tracheophyta</taxon>
        <taxon>Spermatophyta</taxon>
        <taxon>Magnoliopsida</taxon>
        <taxon>Liliopsida</taxon>
        <taxon>Poales</taxon>
        <taxon>Poaceae</taxon>
        <taxon>PACMAD clade</taxon>
        <taxon>Panicoideae</taxon>
        <taxon>Andropogonodae</taxon>
        <taxon>Andropogoneae</taxon>
        <taxon>Tripsacinae</taxon>
        <taxon>Zea</taxon>
    </lineage>
</organism>
<dbReference type="SMR" id="A0A1D6Q307"/>
<sequence>MRRYSALPNSGRQETLADHAHRYQGVMLVILASLALVSLVLLLMPRSPTGTMGGARRSGPAEADRYAVIFDAGSSGSRIHVFHFDANLDLVCIGSEIELLVQIKPRLSHYANDPREAAESLVSLLDYAKRVVPAELRDQTPVRVGATAGLRNLGAQKSEAILQAVNGSSHLSMMRSLSSSNVACPIPLL</sequence>
<dbReference type="EMBL" id="CM000780">
    <property type="protein sequence ID" value="AQK52963.1"/>
    <property type="molecule type" value="Genomic_DNA"/>
</dbReference>
<evidence type="ECO:0000256" key="1">
    <source>
        <dbReference type="ARBA" id="ARBA00009283"/>
    </source>
</evidence>
<proteinExistence type="inferred from homology"/>
<dbReference type="FunCoup" id="A0A1D6Q307">
    <property type="interactions" value="470"/>
</dbReference>
<protein>
    <submittedName>
        <fullName evidence="3">Putative apyrase family protein</fullName>
    </submittedName>
</protein>
<dbReference type="eggNOG" id="KOG1385">
    <property type="taxonomic scope" value="Eukaryota"/>
</dbReference>